<dbReference type="Gene3D" id="6.10.340.10">
    <property type="match status" value="1"/>
</dbReference>
<dbReference type="InterPro" id="IPR003661">
    <property type="entry name" value="HisK_dim/P_dom"/>
</dbReference>
<keyword evidence="8" id="KW-0547">Nucleotide-binding</keyword>
<dbReference type="CDD" id="cd00075">
    <property type="entry name" value="HATPase"/>
    <property type="match status" value="1"/>
</dbReference>
<keyword evidence="9 20" id="KW-0418">Kinase</keyword>
<keyword evidence="21" id="KW-1185">Reference proteome</keyword>
<keyword evidence="6" id="KW-0808">Transferase</keyword>
<keyword evidence="5" id="KW-0597">Phosphoprotein</keyword>
<organism evidence="20 21">
    <name type="scientific">Cohnella herbarum</name>
    <dbReference type="NCBI Taxonomy" id="2728023"/>
    <lineage>
        <taxon>Bacteria</taxon>
        <taxon>Bacillati</taxon>
        <taxon>Bacillota</taxon>
        <taxon>Bacilli</taxon>
        <taxon>Bacillales</taxon>
        <taxon>Paenibacillaceae</taxon>
        <taxon>Cohnella</taxon>
    </lineage>
</organism>
<dbReference type="Pfam" id="PF00512">
    <property type="entry name" value="HisKA"/>
    <property type="match status" value="1"/>
</dbReference>
<keyword evidence="10" id="KW-0067">ATP-binding</keyword>
<comment type="subcellular location">
    <subcellularLocation>
        <location evidence="2">Cell membrane</location>
        <topology evidence="2">Multi-pass membrane protein</topology>
    </subcellularLocation>
</comment>
<dbReference type="InterPro" id="IPR004358">
    <property type="entry name" value="Sig_transdc_His_kin-like_C"/>
</dbReference>
<dbReference type="EMBL" id="CP051680">
    <property type="protein sequence ID" value="QJD86604.1"/>
    <property type="molecule type" value="Genomic_DNA"/>
</dbReference>
<dbReference type="Gene3D" id="3.30.565.10">
    <property type="entry name" value="Histidine kinase-like ATPase, C-terminal domain"/>
    <property type="match status" value="1"/>
</dbReference>
<comment type="catalytic activity">
    <reaction evidence="1">
        <text>ATP + protein L-histidine = ADP + protein N-phospho-L-histidine.</text>
        <dbReference type="EC" id="2.7.13.3"/>
    </reaction>
</comment>
<dbReference type="CDD" id="cd06225">
    <property type="entry name" value="HAMP"/>
    <property type="match status" value="1"/>
</dbReference>
<evidence type="ECO:0000256" key="17">
    <source>
        <dbReference type="SAM" id="Phobius"/>
    </source>
</evidence>
<keyword evidence="7 17" id="KW-0812">Transmembrane</keyword>
<evidence type="ECO:0000256" key="14">
    <source>
        <dbReference type="ARBA" id="ARBA00023136"/>
    </source>
</evidence>
<evidence type="ECO:0000256" key="9">
    <source>
        <dbReference type="ARBA" id="ARBA00022777"/>
    </source>
</evidence>
<gene>
    <name evidence="20" type="ORF">HH215_27820</name>
</gene>
<dbReference type="Gene3D" id="1.10.287.130">
    <property type="match status" value="1"/>
</dbReference>
<evidence type="ECO:0000256" key="10">
    <source>
        <dbReference type="ARBA" id="ARBA00022840"/>
    </source>
</evidence>
<evidence type="ECO:0000256" key="5">
    <source>
        <dbReference type="ARBA" id="ARBA00022553"/>
    </source>
</evidence>
<dbReference type="SUPFAM" id="SSF158472">
    <property type="entry name" value="HAMP domain-like"/>
    <property type="match status" value="1"/>
</dbReference>
<dbReference type="SUPFAM" id="SSF55874">
    <property type="entry name" value="ATPase domain of HSP90 chaperone/DNA topoisomerase II/histidine kinase"/>
    <property type="match status" value="1"/>
</dbReference>
<keyword evidence="14 17" id="KW-0472">Membrane</keyword>
<dbReference type="InterPro" id="IPR005467">
    <property type="entry name" value="His_kinase_dom"/>
</dbReference>
<dbReference type="EC" id="2.7.13.3" evidence="3"/>
<evidence type="ECO:0000256" key="6">
    <source>
        <dbReference type="ARBA" id="ARBA00022679"/>
    </source>
</evidence>
<dbReference type="FunFam" id="1.10.287.130:FF:000001">
    <property type="entry name" value="Two-component sensor histidine kinase"/>
    <property type="match status" value="1"/>
</dbReference>
<dbReference type="FunFam" id="3.30.565.10:FF:000006">
    <property type="entry name" value="Sensor histidine kinase WalK"/>
    <property type="match status" value="1"/>
</dbReference>
<dbReference type="Proteomes" id="UP000502248">
    <property type="component" value="Chromosome"/>
</dbReference>
<dbReference type="SMART" id="SM00304">
    <property type="entry name" value="HAMP"/>
    <property type="match status" value="1"/>
</dbReference>
<feature type="domain" description="HAMP" evidence="19">
    <location>
        <begin position="185"/>
        <end position="239"/>
    </location>
</feature>
<reference evidence="20 21" key="1">
    <citation type="submission" date="2020-04" db="EMBL/GenBank/DDBJ databases">
        <title>Genome sequencing of novel species.</title>
        <authorList>
            <person name="Heo J."/>
            <person name="Kim S.-J."/>
            <person name="Kim J.-S."/>
            <person name="Hong S.-B."/>
            <person name="Kwon S.-W."/>
        </authorList>
    </citation>
    <scope>NUCLEOTIDE SEQUENCE [LARGE SCALE GENOMIC DNA]</scope>
    <source>
        <strain evidence="20 21">MFER-1</strain>
    </source>
</reference>
<dbReference type="PRINTS" id="PR00344">
    <property type="entry name" value="BCTRLSENSOR"/>
</dbReference>
<feature type="domain" description="Histidine kinase" evidence="18">
    <location>
        <begin position="247"/>
        <end position="461"/>
    </location>
</feature>
<evidence type="ECO:0000256" key="4">
    <source>
        <dbReference type="ARBA" id="ARBA00022475"/>
    </source>
</evidence>
<dbReference type="SUPFAM" id="SSF47384">
    <property type="entry name" value="Homodimeric domain of signal transducing histidine kinase"/>
    <property type="match status" value="1"/>
</dbReference>
<proteinExistence type="predicted"/>
<dbReference type="InterPro" id="IPR036890">
    <property type="entry name" value="HATPase_C_sf"/>
</dbReference>
<dbReference type="Pfam" id="PF00672">
    <property type="entry name" value="HAMP"/>
    <property type="match status" value="1"/>
</dbReference>
<dbReference type="InterPro" id="IPR050398">
    <property type="entry name" value="HssS/ArlS-like"/>
</dbReference>
<dbReference type="RefSeq" id="WP_169282853.1">
    <property type="nucleotide sequence ID" value="NZ_CP051680.1"/>
</dbReference>
<evidence type="ECO:0000256" key="11">
    <source>
        <dbReference type="ARBA" id="ARBA00022989"/>
    </source>
</evidence>
<name>A0A7Z2VP10_9BACL</name>
<dbReference type="InterPro" id="IPR036097">
    <property type="entry name" value="HisK_dim/P_sf"/>
</dbReference>
<dbReference type="Pfam" id="PF02518">
    <property type="entry name" value="HATPase_c"/>
    <property type="match status" value="1"/>
</dbReference>
<evidence type="ECO:0000256" key="7">
    <source>
        <dbReference type="ARBA" id="ARBA00022692"/>
    </source>
</evidence>
<dbReference type="GO" id="GO:0000155">
    <property type="term" value="F:phosphorelay sensor kinase activity"/>
    <property type="evidence" value="ECO:0007669"/>
    <property type="project" value="InterPro"/>
</dbReference>
<evidence type="ECO:0000313" key="21">
    <source>
        <dbReference type="Proteomes" id="UP000502248"/>
    </source>
</evidence>
<dbReference type="PANTHER" id="PTHR45528:SF11">
    <property type="entry name" value="HISTIDINE KINASE"/>
    <property type="match status" value="1"/>
</dbReference>
<dbReference type="CDD" id="cd00082">
    <property type="entry name" value="HisKA"/>
    <property type="match status" value="1"/>
</dbReference>
<protein>
    <recommendedName>
        <fullName evidence="16">Heme sensor protein HssS</fullName>
        <ecNumber evidence="3">2.7.13.3</ecNumber>
    </recommendedName>
</protein>
<dbReference type="PROSITE" id="PS50885">
    <property type="entry name" value="HAMP"/>
    <property type="match status" value="1"/>
</dbReference>
<dbReference type="InterPro" id="IPR003660">
    <property type="entry name" value="HAMP_dom"/>
</dbReference>
<dbReference type="PANTHER" id="PTHR45528">
    <property type="entry name" value="SENSOR HISTIDINE KINASE CPXA"/>
    <property type="match status" value="1"/>
</dbReference>
<evidence type="ECO:0000256" key="15">
    <source>
        <dbReference type="ARBA" id="ARBA00037219"/>
    </source>
</evidence>
<dbReference type="InterPro" id="IPR003594">
    <property type="entry name" value="HATPase_dom"/>
</dbReference>
<evidence type="ECO:0000256" key="8">
    <source>
        <dbReference type="ARBA" id="ARBA00022741"/>
    </source>
</evidence>
<dbReference type="SMART" id="SM00387">
    <property type="entry name" value="HATPase_c"/>
    <property type="match status" value="1"/>
</dbReference>
<dbReference type="GO" id="GO:0005524">
    <property type="term" value="F:ATP binding"/>
    <property type="evidence" value="ECO:0007669"/>
    <property type="project" value="UniProtKB-KW"/>
</dbReference>
<dbReference type="PROSITE" id="PS50109">
    <property type="entry name" value="HIS_KIN"/>
    <property type="match status" value="1"/>
</dbReference>
<dbReference type="GO" id="GO:0005886">
    <property type="term" value="C:plasma membrane"/>
    <property type="evidence" value="ECO:0007669"/>
    <property type="project" value="UniProtKB-SubCell"/>
</dbReference>
<feature type="transmembrane region" description="Helical" evidence="17">
    <location>
        <begin position="6"/>
        <end position="31"/>
    </location>
</feature>
<keyword evidence="4" id="KW-1003">Cell membrane</keyword>
<comment type="function">
    <text evidence="15">Member of the two-component regulatory system HssS/HssR involved in intracellular heme homeostasis and tempering of staphylococcal virulence. HssS functions as a heme sensor histidine kinase which is autophosphorylated at a histidine residue and transfers its phosphate group to an aspartate residue of HssR. HssR/HssS activates the expression of hrtAB, an efflux pump, in response to extracellular heme, hemin, hemoglobin or blood.</text>
</comment>
<evidence type="ECO:0000256" key="1">
    <source>
        <dbReference type="ARBA" id="ARBA00000085"/>
    </source>
</evidence>
<evidence type="ECO:0000259" key="19">
    <source>
        <dbReference type="PROSITE" id="PS50885"/>
    </source>
</evidence>
<evidence type="ECO:0000256" key="3">
    <source>
        <dbReference type="ARBA" id="ARBA00012438"/>
    </source>
</evidence>
<dbReference type="AlphaFoldDB" id="A0A7Z2VP10"/>
<evidence type="ECO:0000256" key="13">
    <source>
        <dbReference type="ARBA" id="ARBA00023026"/>
    </source>
</evidence>
<keyword evidence="12" id="KW-0902">Two-component regulatory system</keyword>
<evidence type="ECO:0000256" key="12">
    <source>
        <dbReference type="ARBA" id="ARBA00023012"/>
    </source>
</evidence>
<keyword evidence="13" id="KW-0843">Virulence</keyword>
<accession>A0A7Z2VP10</accession>
<dbReference type="SMART" id="SM00388">
    <property type="entry name" value="HisKA"/>
    <property type="match status" value="1"/>
</dbReference>
<evidence type="ECO:0000256" key="2">
    <source>
        <dbReference type="ARBA" id="ARBA00004651"/>
    </source>
</evidence>
<feature type="transmembrane region" description="Helical" evidence="17">
    <location>
        <begin position="163"/>
        <end position="188"/>
    </location>
</feature>
<sequence length="461" mass="52075">MKTLYVRIVLTFMAVAFVSGIIGVVLTSLYYQEKTKTNNEDKILQMGQSIRELYGQDSEMNLDTYLTGIAALGFQIYAVDESMRGKMFGGAFKRGKLTDEEIQSVLSGDIYHGMKEENNRLEIFSLFENSVRNTVGIPLPTKDGSNALFIRPNLEQQIGEIRIIVAVLLGFTFLVSLVMIVILTRFIVKPLQVLKKATQQIGKGDFNVGLEKSRNRKDEFGDLAEHFARMAESIRQLDRMRQEFVANVSHEFQTPLTSIQGFARAVLDKQVNAKQSERYLTIIEQESKRLSSLSKQLLKLAALDKEDQRLQMTTFRLDEQIREIIIMLEWQWSEKRLNLELELPEISIAADAHLLYEVWLNLISNGIYFTPIGGTVSVEIRDDGADGIVVEIRDSGIGIPESELKLIFERFHKADKVRSRSSSGSGLGLSIVSKIIALHQGTIEVRSEVGKGSTFIVRFPR</sequence>
<evidence type="ECO:0000313" key="20">
    <source>
        <dbReference type="EMBL" id="QJD86604.1"/>
    </source>
</evidence>
<dbReference type="KEGG" id="cheb:HH215_27820"/>
<evidence type="ECO:0000256" key="16">
    <source>
        <dbReference type="ARBA" id="ARBA00040841"/>
    </source>
</evidence>
<keyword evidence="11 17" id="KW-1133">Transmembrane helix</keyword>
<evidence type="ECO:0000259" key="18">
    <source>
        <dbReference type="PROSITE" id="PS50109"/>
    </source>
</evidence>